<reference evidence="9 10" key="1">
    <citation type="submission" date="2015-11" db="EMBL/GenBank/DDBJ databases">
        <title>Permanent draft genome of Psychrobacter piscatorii LQ58.</title>
        <authorList>
            <person name="Zhou M."/>
            <person name="Dong B."/>
            <person name="Liu Q."/>
        </authorList>
    </citation>
    <scope>NUCLEOTIDE SEQUENCE [LARGE SCALE GENOMIC DNA]</scope>
    <source>
        <strain evidence="9 10">LQ58</strain>
    </source>
</reference>
<evidence type="ECO:0000256" key="6">
    <source>
        <dbReference type="ARBA" id="ARBA00023235"/>
    </source>
</evidence>
<dbReference type="EMBL" id="LNDJ01000002">
    <property type="protein sequence ID" value="KRU23623.1"/>
    <property type="molecule type" value="Genomic_DNA"/>
</dbReference>
<dbReference type="HAMAP" id="MF_00147_B">
    <property type="entry name" value="TIM_B"/>
    <property type="match status" value="1"/>
</dbReference>
<dbReference type="AlphaFoldDB" id="A0A0T6DVB8"/>
<dbReference type="GO" id="GO:0046166">
    <property type="term" value="P:glyceraldehyde-3-phosphate biosynthetic process"/>
    <property type="evidence" value="ECO:0007669"/>
    <property type="project" value="TreeGrafter"/>
</dbReference>
<dbReference type="SUPFAM" id="SSF51351">
    <property type="entry name" value="Triosephosphate isomerase (TIM)"/>
    <property type="match status" value="1"/>
</dbReference>
<keyword evidence="10" id="KW-1185">Reference proteome</keyword>
<proteinExistence type="inferred from homology"/>
<dbReference type="EC" id="5.3.1.1" evidence="7 8"/>
<dbReference type="PROSITE" id="PS00171">
    <property type="entry name" value="TIM_1"/>
    <property type="match status" value="1"/>
</dbReference>
<dbReference type="UniPathway" id="UPA00138"/>
<protein>
    <recommendedName>
        <fullName evidence="7 8">Triosephosphate isomerase</fullName>
        <shortName evidence="7">TIM</shortName>
        <shortName evidence="7">TPI</shortName>
        <ecNumber evidence="7 8">5.3.1.1</ecNumber>
    </recommendedName>
    <alternativeName>
        <fullName evidence="7">Triose-phosphate isomerase</fullName>
    </alternativeName>
</protein>
<evidence type="ECO:0000256" key="7">
    <source>
        <dbReference type="HAMAP-Rule" id="MF_00147"/>
    </source>
</evidence>
<evidence type="ECO:0000256" key="1">
    <source>
        <dbReference type="ARBA" id="ARBA00004939"/>
    </source>
</evidence>
<dbReference type="GO" id="GO:0019563">
    <property type="term" value="P:glycerol catabolic process"/>
    <property type="evidence" value="ECO:0007669"/>
    <property type="project" value="TreeGrafter"/>
</dbReference>
<gene>
    <name evidence="7" type="primary">tpiA</name>
    <name evidence="9" type="ORF">AS194_03710</name>
</gene>
<keyword evidence="5 7" id="KW-0324">Glycolysis</keyword>
<feature type="active site" description="Proton acceptor" evidence="7">
    <location>
        <position position="184"/>
    </location>
</feature>
<dbReference type="InterPro" id="IPR020861">
    <property type="entry name" value="Triosephosphate_isomerase_AS"/>
</dbReference>
<feature type="binding site" evidence="7">
    <location>
        <position position="228"/>
    </location>
    <ligand>
        <name>substrate</name>
    </ligand>
</feature>
<accession>A0A0T6DVB8</accession>
<dbReference type="InterPro" id="IPR013785">
    <property type="entry name" value="Aldolase_TIM"/>
</dbReference>
<evidence type="ECO:0000313" key="9">
    <source>
        <dbReference type="EMBL" id="KRU23623.1"/>
    </source>
</evidence>
<dbReference type="RefSeq" id="WP_058023610.1">
    <property type="nucleotide sequence ID" value="NZ_LNDJ01000002.1"/>
</dbReference>
<evidence type="ECO:0000256" key="2">
    <source>
        <dbReference type="ARBA" id="ARBA00007422"/>
    </source>
</evidence>
<sequence length="270" mass="28561">MQAWVIGNWKQNPATSHDVDALLNDLLTKVDAKNQAKMPTSNSQCKLMVAPSCIHLAAVSARLANTSIISAAQDVSAHSASIGAYTGDCSAQQVADTGATWTILGHSERRQYHKESHDCLINKLSHAFSQNLGVVFCIGETQEQYDNGQTLDVINEQLSVIKDMLVQQPDLAASLSEKLLVAYEPVWAIGTGKVPTVAEVSKTHQHIKQTVAGFADMADTVTVLYGGSVNADNADSFAADSMIDGALVGGASLKADSFLAVADAFSQANA</sequence>
<dbReference type="GO" id="GO:0006094">
    <property type="term" value="P:gluconeogenesis"/>
    <property type="evidence" value="ECO:0007669"/>
    <property type="project" value="UniProtKB-UniRule"/>
</dbReference>
<dbReference type="Pfam" id="PF00121">
    <property type="entry name" value="TIM"/>
    <property type="match status" value="1"/>
</dbReference>
<dbReference type="CDD" id="cd00311">
    <property type="entry name" value="TIM"/>
    <property type="match status" value="1"/>
</dbReference>
<organism evidence="9 10">
    <name type="scientific">Psychrobacter piscatorii</name>
    <dbReference type="NCBI Taxonomy" id="554343"/>
    <lineage>
        <taxon>Bacteria</taxon>
        <taxon>Pseudomonadati</taxon>
        <taxon>Pseudomonadota</taxon>
        <taxon>Gammaproteobacteria</taxon>
        <taxon>Moraxellales</taxon>
        <taxon>Moraxellaceae</taxon>
        <taxon>Psychrobacter</taxon>
    </lineage>
</organism>
<evidence type="ECO:0000256" key="5">
    <source>
        <dbReference type="ARBA" id="ARBA00023152"/>
    </source>
</evidence>
<dbReference type="InterPro" id="IPR035990">
    <property type="entry name" value="TIM_sf"/>
</dbReference>
<dbReference type="GO" id="GO:0005829">
    <property type="term" value="C:cytosol"/>
    <property type="evidence" value="ECO:0007669"/>
    <property type="project" value="TreeGrafter"/>
</dbReference>
<comment type="subcellular location">
    <subcellularLocation>
        <location evidence="7 8">Cytoplasm</location>
    </subcellularLocation>
</comment>
<feature type="active site" description="Electrophile" evidence="7">
    <location>
        <position position="106"/>
    </location>
</feature>
<keyword evidence="6 7" id="KW-0413">Isomerase</keyword>
<dbReference type="PANTHER" id="PTHR21139:SF42">
    <property type="entry name" value="TRIOSEPHOSPHATE ISOMERASE"/>
    <property type="match status" value="1"/>
</dbReference>
<dbReference type="UniPathway" id="UPA00109">
    <property type="reaction ID" value="UER00189"/>
</dbReference>
<feature type="binding site" evidence="7">
    <location>
        <begin position="249"/>
        <end position="250"/>
    </location>
    <ligand>
        <name>substrate</name>
    </ligand>
</feature>
<comment type="subunit">
    <text evidence="7 8">Homodimer.</text>
</comment>
<dbReference type="GO" id="GO:0006096">
    <property type="term" value="P:glycolytic process"/>
    <property type="evidence" value="ECO:0007669"/>
    <property type="project" value="UniProtKB-UniRule"/>
</dbReference>
<evidence type="ECO:0000256" key="8">
    <source>
        <dbReference type="RuleBase" id="RU363013"/>
    </source>
</evidence>
<dbReference type="InterPro" id="IPR022896">
    <property type="entry name" value="TrioseP_Isoase_bac/euk"/>
</dbReference>
<name>A0A0T6DVB8_9GAMM</name>
<dbReference type="GO" id="GO:0004807">
    <property type="term" value="F:triose-phosphate isomerase activity"/>
    <property type="evidence" value="ECO:0007669"/>
    <property type="project" value="UniProtKB-UniRule"/>
</dbReference>
<evidence type="ECO:0000313" key="10">
    <source>
        <dbReference type="Proteomes" id="UP000051202"/>
    </source>
</evidence>
<evidence type="ECO:0000256" key="3">
    <source>
        <dbReference type="ARBA" id="ARBA00022432"/>
    </source>
</evidence>
<dbReference type="NCBIfam" id="TIGR00419">
    <property type="entry name" value="tim"/>
    <property type="match status" value="1"/>
</dbReference>
<dbReference type="Gene3D" id="3.20.20.70">
    <property type="entry name" value="Aldolase class I"/>
    <property type="match status" value="1"/>
</dbReference>
<comment type="similarity">
    <text evidence="2 7 8">Belongs to the triosephosphate isomerase family.</text>
</comment>
<comment type="caution">
    <text evidence="9">The sequence shown here is derived from an EMBL/GenBank/DDBJ whole genome shotgun (WGS) entry which is preliminary data.</text>
</comment>
<comment type="pathway">
    <text evidence="7 8">Carbohydrate biosynthesis; gluconeogenesis.</text>
</comment>
<dbReference type="Proteomes" id="UP000051202">
    <property type="component" value="Unassembled WGS sequence"/>
</dbReference>
<dbReference type="STRING" id="554343.AS194_03710"/>
<dbReference type="InterPro" id="IPR000652">
    <property type="entry name" value="Triosephosphate_isomerase"/>
</dbReference>
<comment type="pathway">
    <text evidence="7 8">Carbohydrate degradation; glycolysis; D-glyceraldehyde 3-phosphate from glycerone phosphate: step 1/1.</text>
</comment>
<comment type="function">
    <text evidence="7">Involved in the gluconeogenesis. Catalyzes stereospecifically the conversion of dihydroxyacetone phosphate (DHAP) to D-glyceraldehyde-3-phosphate (G3P).</text>
</comment>
<dbReference type="PANTHER" id="PTHR21139">
    <property type="entry name" value="TRIOSEPHOSPHATE ISOMERASE"/>
    <property type="match status" value="1"/>
</dbReference>
<keyword evidence="3 7" id="KW-0312">Gluconeogenesis</keyword>
<evidence type="ECO:0000256" key="4">
    <source>
        <dbReference type="ARBA" id="ARBA00022490"/>
    </source>
</evidence>
<keyword evidence="4 7" id="KW-0963">Cytoplasm</keyword>
<dbReference type="PROSITE" id="PS51440">
    <property type="entry name" value="TIM_2"/>
    <property type="match status" value="1"/>
</dbReference>
<comment type="catalytic activity">
    <reaction evidence="7 8">
        <text>D-glyceraldehyde 3-phosphate = dihydroxyacetone phosphate</text>
        <dbReference type="Rhea" id="RHEA:18585"/>
        <dbReference type="ChEBI" id="CHEBI:57642"/>
        <dbReference type="ChEBI" id="CHEBI:59776"/>
        <dbReference type="EC" id="5.3.1.1"/>
    </reaction>
</comment>
<feature type="binding site" evidence="7">
    <location>
        <position position="190"/>
    </location>
    <ligand>
        <name>substrate</name>
    </ligand>
</feature>
<comment type="pathway">
    <text evidence="1">Carbohydrate metabolism; erythritol degradation.</text>
</comment>
<feature type="binding site" evidence="7">
    <location>
        <begin position="8"/>
        <end position="10"/>
    </location>
    <ligand>
        <name>substrate</name>
    </ligand>
</feature>